<comment type="similarity">
    <text evidence="1 3">Belongs to the type-B carboxylesterase/lipase family.</text>
</comment>
<dbReference type="AlphaFoldDB" id="A0A2V1D552"/>
<gene>
    <name evidence="5" type="ORF">DM02DRAFT_677272</name>
</gene>
<dbReference type="STRING" id="97972.A0A2V1D552"/>
<name>A0A2V1D552_9PLEO</name>
<evidence type="ECO:0000256" key="1">
    <source>
        <dbReference type="ARBA" id="ARBA00005964"/>
    </source>
</evidence>
<accession>A0A2V1D552</accession>
<sequence length="559" mass="60946">MNLLLLNTLLVTVVGVAPSARIKDGLIQGFTSNGVDNFFGIPYAEPPVGNLRLRRAQPLSKPLGTFYANSTPRACPQKSITGDLPILATWPEQVQYIYAGYNTSLPYVSEDCLTVNIQRPANTTADAKLPVVFWIYGGAWEQGGTARYDYTNLIKKSVEEGGVIVVSANYRVGSFGFLGGKELKAEGNTNLGLRDQRLSLEWVQDNIAAFGGNAEKVTIWGESAGSSSVYHHLLINGGDNKSNRTGKPLFRAGILNSGSSFPAEPIDSPTAQSLYDRIVSAVGCASTSPSYSSLECLRKAPYQKIADATNALPHLFSPEGFHINYVPRPDDSDTFFTTSQLLKGHGIADVPLIVGHQEDETTVFMAPTTEISSPAKLVTMLQALYPNAPRAIIEKFVSYYHGDAATGAPFRTNASEEVYPNSKMNAAVTTDLLFVFQARAFLSSITTTSPHHSQHKSPVYAFQATYNHGFPILGTFHGSDLVLIAQGTTGVSELPFQNVAGRYVRFVRDAKFSGEEWPVYEGVKKEVLRFNVDGMEVFRDDSRSEAFGYFESVKGVLRL</sequence>
<dbReference type="OrthoDB" id="408631at2759"/>
<keyword evidence="3" id="KW-0732">Signal</keyword>
<evidence type="ECO:0000313" key="6">
    <source>
        <dbReference type="Proteomes" id="UP000244855"/>
    </source>
</evidence>
<dbReference type="EC" id="3.1.1.-" evidence="3"/>
<dbReference type="GO" id="GO:0016787">
    <property type="term" value="F:hydrolase activity"/>
    <property type="evidence" value="ECO:0007669"/>
    <property type="project" value="UniProtKB-KW"/>
</dbReference>
<evidence type="ECO:0000259" key="4">
    <source>
        <dbReference type="Pfam" id="PF00135"/>
    </source>
</evidence>
<protein>
    <recommendedName>
        <fullName evidence="3">Carboxylic ester hydrolase</fullName>
        <ecNumber evidence="3">3.1.1.-</ecNumber>
    </recommendedName>
</protein>
<feature type="chain" id="PRO_5015797629" description="Carboxylic ester hydrolase" evidence="3">
    <location>
        <begin position="20"/>
        <end position="559"/>
    </location>
</feature>
<keyword evidence="2 3" id="KW-0378">Hydrolase</keyword>
<feature type="domain" description="Carboxylesterase type B" evidence="4">
    <location>
        <begin position="18"/>
        <end position="487"/>
    </location>
</feature>
<proteinExistence type="inferred from homology"/>
<reference evidence="5 6" key="1">
    <citation type="journal article" date="2018" name="Sci. Rep.">
        <title>Comparative genomics provides insights into the lifestyle and reveals functional heterogeneity of dark septate endophytic fungi.</title>
        <authorList>
            <person name="Knapp D.G."/>
            <person name="Nemeth J.B."/>
            <person name="Barry K."/>
            <person name="Hainaut M."/>
            <person name="Henrissat B."/>
            <person name="Johnson J."/>
            <person name="Kuo A."/>
            <person name="Lim J.H.P."/>
            <person name="Lipzen A."/>
            <person name="Nolan M."/>
            <person name="Ohm R.A."/>
            <person name="Tamas L."/>
            <person name="Grigoriev I.V."/>
            <person name="Spatafora J.W."/>
            <person name="Nagy L.G."/>
            <person name="Kovacs G.M."/>
        </authorList>
    </citation>
    <scope>NUCLEOTIDE SEQUENCE [LARGE SCALE GENOMIC DNA]</scope>
    <source>
        <strain evidence="5 6">DSE2036</strain>
    </source>
</reference>
<evidence type="ECO:0000256" key="3">
    <source>
        <dbReference type="RuleBase" id="RU361235"/>
    </source>
</evidence>
<keyword evidence="6" id="KW-1185">Reference proteome</keyword>
<dbReference type="InterPro" id="IPR029058">
    <property type="entry name" value="AB_hydrolase_fold"/>
</dbReference>
<dbReference type="InterPro" id="IPR019826">
    <property type="entry name" value="Carboxylesterase_B_AS"/>
</dbReference>
<dbReference type="Gene3D" id="3.40.50.1820">
    <property type="entry name" value="alpha/beta hydrolase"/>
    <property type="match status" value="1"/>
</dbReference>
<dbReference type="SUPFAM" id="SSF53474">
    <property type="entry name" value="alpha/beta-Hydrolases"/>
    <property type="match status" value="1"/>
</dbReference>
<dbReference type="PANTHER" id="PTHR11559">
    <property type="entry name" value="CARBOXYLESTERASE"/>
    <property type="match status" value="1"/>
</dbReference>
<dbReference type="Proteomes" id="UP000244855">
    <property type="component" value="Unassembled WGS sequence"/>
</dbReference>
<feature type="signal peptide" evidence="3">
    <location>
        <begin position="1"/>
        <end position="19"/>
    </location>
</feature>
<dbReference type="InterPro" id="IPR050309">
    <property type="entry name" value="Type-B_Carboxylest/Lipase"/>
</dbReference>
<dbReference type="InterPro" id="IPR002018">
    <property type="entry name" value="CarbesteraseB"/>
</dbReference>
<evidence type="ECO:0000313" key="5">
    <source>
        <dbReference type="EMBL" id="PVH92779.1"/>
    </source>
</evidence>
<evidence type="ECO:0000256" key="2">
    <source>
        <dbReference type="ARBA" id="ARBA00022801"/>
    </source>
</evidence>
<dbReference type="Pfam" id="PF00135">
    <property type="entry name" value="COesterase"/>
    <property type="match status" value="1"/>
</dbReference>
<organism evidence="5 6">
    <name type="scientific">Periconia macrospinosa</name>
    <dbReference type="NCBI Taxonomy" id="97972"/>
    <lineage>
        <taxon>Eukaryota</taxon>
        <taxon>Fungi</taxon>
        <taxon>Dikarya</taxon>
        <taxon>Ascomycota</taxon>
        <taxon>Pezizomycotina</taxon>
        <taxon>Dothideomycetes</taxon>
        <taxon>Pleosporomycetidae</taxon>
        <taxon>Pleosporales</taxon>
        <taxon>Massarineae</taxon>
        <taxon>Periconiaceae</taxon>
        <taxon>Periconia</taxon>
    </lineage>
</organism>
<dbReference type="PROSITE" id="PS00122">
    <property type="entry name" value="CARBOXYLESTERASE_B_1"/>
    <property type="match status" value="1"/>
</dbReference>
<dbReference type="EMBL" id="KZ805648">
    <property type="protein sequence ID" value="PVH92779.1"/>
    <property type="molecule type" value="Genomic_DNA"/>
</dbReference>